<dbReference type="NCBIfam" id="TIGR01494">
    <property type="entry name" value="ATPase_P-type"/>
    <property type="match status" value="1"/>
</dbReference>
<dbReference type="Pfam" id="PF16209">
    <property type="entry name" value="PhoLip_ATPase_N"/>
    <property type="match status" value="1"/>
</dbReference>
<feature type="compositionally biased region" description="Basic residues" evidence="14">
    <location>
        <begin position="1399"/>
        <end position="1418"/>
    </location>
</feature>
<comment type="catalytic activity">
    <reaction evidence="12">
        <text>a 1,2-diacyl-sn-glycero-3-phosphoethanolamine(out) + ATP + H2O = a 1,2-diacyl-sn-glycero-3-phosphoethanolamine(in) + ADP + phosphate + H(+)</text>
        <dbReference type="Rhea" id="RHEA:66132"/>
        <dbReference type="ChEBI" id="CHEBI:15377"/>
        <dbReference type="ChEBI" id="CHEBI:15378"/>
        <dbReference type="ChEBI" id="CHEBI:30616"/>
        <dbReference type="ChEBI" id="CHEBI:43474"/>
        <dbReference type="ChEBI" id="CHEBI:64612"/>
        <dbReference type="ChEBI" id="CHEBI:456216"/>
    </reaction>
    <physiologicalReaction direction="left-to-right" evidence="12">
        <dbReference type="Rhea" id="RHEA:66133"/>
    </physiologicalReaction>
</comment>
<feature type="transmembrane region" description="Helical" evidence="13">
    <location>
        <begin position="94"/>
        <end position="111"/>
    </location>
</feature>
<reference evidence="17 18" key="1">
    <citation type="journal article" date="2020" name="Elife">
        <title>Loss of centromere function drives karyotype evolution in closely related Malassezia species.</title>
        <authorList>
            <person name="Sankaranarayanan S.R."/>
            <person name="Ianiri G."/>
            <person name="Coelho M.A."/>
            <person name="Reza M.H."/>
            <person name="Thimmappa B.C."/>
            <person name="Ganguly P."/>
            <person name="Vadnala R.N."/>
            <person name="Sun S."/>
            <person name="Siddharthan R."/>
            <person name="Tellgren-Roth C."/>
            <person name="Dawson T.L."/>
            <person name="Heitman J."/>
            <person name="Sanyal K."/>
        </authorList>
    </citation>
    <scope>NUCLEOTIDE SEQUENCE [LARGE SCALE GENOMIC DNA]</scope>
    <source>
        <strain evidence="17">CBS14141</strain>
    </source>
</reference>
<dbReference type="InterPro" id="IPR018303">
    <property type="entry name" value="ATPase_P-typ_P_site"/>
</dbReference>
<keyword evidence="9 13" id="KW-1133">Transmembrane helix</keyword>
<organism evidence="17 18">
    <name type="scientific">Malassezia furfur</name>
    <name type="common">Pityriasis versicolor infection agent</name>
    <name type="synonym">Pityrosporum furfur</name>
    <dbReference type="NCBI Taxonomy" id="55194"/>
    <lineage>
        <taxon>Eukaryota</taxon>
        <taxon>Fungi</taxon>
        <taxon>Dikarya</taxon>
        <taxon>Basidiomycota</taxon>
        <taxon>Ustilaginomycotina</taxon>
        <taxon>Malasseziomycetes</taxon>
        <taxon>Malasseziales</taxon>
        <taxon>Malasseziaceae</taxon>
        <taxon>Malassezia</taxon>
    </lineage>
</organism>
<dbReference type="PRINTS" id="PR00119">
    <property type="entry name" value="CATATPASE"/>
</dbReference>
<feature type="transmembrane region" description="Helical" evidence="13">
    <location>
        <begin position="1090"/>
        <end position="1112"/>
    </location>
</feature>
<feature type="domain" description="P-type ATPase C-terminal" evidence="16">
    <location>
        <begin position="1055"/>
        <end position="1306"/>
    </location>
</feature>
<evidence type="ECO:0000256" key="4">
    <source>
        <dbReference type="ARBA" id="ARBA00022723"/>
    </source>
</evidence>
<dbReference type="InterPro" id="IPR032630">
    <property type="entry name" value="P_typ_ATPase_c"/>
</dbReference>
<keyword evidence="7 13" id="KW-0460">Magnesium</keyword>
<feature type="transmembrane region" description="Helical" evidence="13">
    <location>
        <begin position="117"/>
        <end position="135"/>
    </location>
</feature>
<dbReference type="Pfam" id="PF13246">
    <property type="entry name" value="Cation_ATPase"/>
    <property type="match status" value="1"/>
</dbReference>
<keyword evidence="3 13" id="KW-0812">Transmembrane</keyword>
<dbReference type="PANTHER" id="PTHR24092">
    <property type="entry name" value="PROBABLE PHOSPHOLIPID-TRANSPORTING ATPASE"/>
    <property type="match status" value="1"/>
</dbReference>
<evidence type="ECO:0000256" key="13">
    <source>
        <dbReference type="RuleBase" id="RU362033"/>
    </source>
</evidence>
<evidence type="ECO:0000256" key="14">
    <source>
        <dbReference type="SAM" id="MobiDB-lite"/>
    </source>
</evidence>
<feature type="compositionally biased region" description="Polar residues" evidence="14">
    <location>
        <begin position="1433"/>
        <end position="1449"/>
    </location>
</feature>
<feature type="transmembrane region" description="Helical" evidence="13">
    <location>
        <begin position="1210"/>
        <end position="1226"/>
    </location>
</feature>
<dbReference type="InterPro" id="IPR044492">
    <property type="entry name" value="P_typ_ATPase_HD_dom"/>
</dbReference>
<dbReference type="InterPro" id="IPR023214">
    <property type="entry name" value="HAD_sf"/>
</dbReference>
<feature type="region of interest" description="Disordered" evidence="14">
    <location>
        <begin position="1348"/>
        <end position="1459"/>
    </location>
</feature>
<feature type="transmembrane region" description="Helical" evidence="13">
    <location>
        <begin position="1169"/>
        <end position="1190"/>
    </location>
</feature>
<dbReference type="InterPro" id="IPR001757">
    <property type="entry name" value="P_typ_ATPase"/>
</dbReference>
<feature type="compositionally biased region" description="Polar residues" evidence="14">
    <location>
        <begin position="1362"/>
        <end position="1378"/>
    </location>
</feature>
<dbReference type="PROSITE" id="PS00154">
    <property type="entry name" value="ATPASE_E1_E2"/>
    <property type="match status" value="1"/>
</dbReference>
<evidence type="ECO:0000256" key="3">
    <source>
        <dbReference type="ARBA" id="ARBA00022692"/>
    </source>
</evidence>
<gene>
    <name evidence="17" type="ORF">GLX27_002633</name>
</gene>
<comment type="catalytic activity">
    <reaction evidence="11 13">
        <text>ATP + H2O + phospholipidSide 1 = ADP + phosphate + phospholipidSide 2.</text>
        <dbReference type="EC" id="7.6.2.1"/>
    </reaction>
</comment>
<dbReference type="NCBIfam" id="TIGR01652">
    <property type="entry name" value="ATPase-Plipid"/>
    <property type="match status" value="1"/>
</dbReference>
<feature type="transmembrane region" description="Helical" evidence="13">
    <location>
        <begin position="1276"/>
        <end position="1296"/>
    </location>
</feature>
<evidence type="ECO:0000256" key="8">
    <source>
        <dbReference type="ARBA" id="ARBA00022967"/>
    </source>
</evidence>
<dbReference type="Gene3D" id="2.70.150.10">
    <property type="entry name" value="Calcium-transporting ATPase, cytoplasmic transduction domain A"/>
    <property type="match status" value="1"/>
</dbReference>
<evidence type="ECO:0000256" key="6">
    <source>
        <dbReference type="ARBA" id="ARBA00022840"/>
    </source>
</evidence>
<dbReference type="InterPro" id="IPR036412">
    <property type="entry name" value="HAD-like_sf"/>
</dbReference>
<evidence type="ECO:0000256" key="11">
    <source>
        <dbReference type="ARBA" id="ARBA00034036"/>
    </source>
</evidence>
<dbReference type="SFLD" id="SFLDF00027">
    <property type="entry name" value="p-type_atpase"/>
    <property type="match status" value="1"/>
</dbReference>
<proteinExistence type="inferred from homology"/>
<dbReference type="SUPFAM" id="SSF81653">
    <property type="entry name" value="Calcium ATPase, transduction domain A"/>
    <property type="match status" value="1"/>
</dbReference>
<protein>
    <recommendedName>
        <fullName evidence="13">Phospholipid-transporting ATPase</fullName>
        <ecNumber evidence="13">7.6.2.1</ecNumber>
    </recommendedName>
</protein>
<dbReference type="InterPro" id="IPR023298">
    <property type="entry name" value="ATPase_P-typ_TM_dom_sf"/>
</dbReference>
<feature type="region of interest" description="Disordered" evidence="14">
    <location>
        <begin position="1504"/>
        <end position="1541"/>
    </location>
</feature>
<keyword evidence="8 13" id="KW-1278">Translocase</keyword>
<dbReference type="SUPFAM" id="SSF81660">
    <property type="entry name" value="Metal cation-transporting ATPase, ATP-binding domain N"/>
    <property type="match status" value="1"/>
</dbReference>
<feature type="transmembrane region" description="Helical" evidence="13">
    <location>
        <begin position="1233"/>
        <end position="1256"/>
    </location>
</feature>
<dbReference type="InterPro" id="IPR008250">
    <property type="entry name" value="ATPase_P-typ_transduc_dom_A_sf"/>
</dbReference>
<feature type="compositionally biased region" description="Low complexity" evidence="14">
    <location>
        <begin position="221"/>
        <end position="230"/>
    </location>
</feature>
<dbReference type="Gene3D" id="3.40.50.1000">
    <property type="entry name" value="HAD superfamily/HAD-like"/>
    <property type="match status" value="1"/>
</dbReference>
<evidence type="ECO:0000259" key="15">
    <source>
        <dbReference type="Pfam" id="PF16209"/>
    </source>
</evidence>
<dbReference type="SFLD" id="SFLDG00002">
    <property type="entry name" value="C1.7:_P-type_atpase_like"/>
    <property type="match status" value="1"/>
</dbReference>
<evidence type="ECO:0000256" key="12">
    <source>
        <dbReference type="ARBA" id="ARBA00049128"/>
    </source>
</evidence>
<evidence type="ECO:0000313" key="18">
    <source>
        <dbReference type="Proteomes" id="UP000818624"/>
    </source>
</evidence>
<dbReference type="Proteomes" id="UP000818624">
    <property type="component" value="Chromosome 2"/>
</dbReference>
<evidence type="ECO:0000256" key="9">
    <source>
        <dbReference type="ARBA" id="ARBA00022989"/>
    </source>
</evidence>
<dbReference type="InterPro" id="IPR032631">
    <property type="entry name" value="P-type_ATPase_N"/>
</dbReference>
<dbReference type="Gene3D" id="3.40.1110.10">
    <property type="entry name" value="Calcium-transporting ATPase, cytoplasmic domain N"/>
    <property type="match status" value="1"/>
</dbReference>
<evidence type="ECO:0000256" key="2">
    <source>
        <dbReference type="ARBA" id="ARBA00008109"/>
    </source>
</evidence>
<dbReference type="SUPFAM" id="SSF81665">
    <property type="entry name" value="Calcium ATPase, transmembrane domain M"/>
    <property type="match status" value="1"/>
</dbReference>
<evidence type="ECO:0000256" key="1">
    <source>
        <dbReference type="ARBA" id="ARBA00004141"/>
    </source>
</evidence>
<feature type="compositionally biased region" description="Polar residues" evidence="14">
    <location>
        <begin position="1505"/>
        <end position="1522"/>
    </location>
</feature>
<accession>A0ABY8ER50</accession>
<comment type="similarity">
    <text evidence="2 13">Belongs to the cation transport ATPase (P-type) (TC 3.A.3) family. Type IV subfamily.</text>
</comment>
<dbReference type="InterPro" id="IPR006539">
    <property type="entry name" value="P-type_ATPase_IV"/>
</dbReference>
<keyword evidence="10 13" id="KW-0472">Membrane</keyword>
<keyword evidence="18" id="KW-1185">Reference proteome</keyword>
<feature type="transmembrane region" description="Helical" evidence="13">
    <location>
        <begin position="511"/>
        <end position="533"/>
    </location>
</feature>
<dbReference type="EC" id="7.6.2.1" evidence="13"/>
<feature type="transmembrane region" description="Helical" evidence="13">
    <location>
        <begin position="462"/>
        <end position="481"/>
    </location>
</feature>
<dbReference type="InterPro" id="IPR023299">
    <property type="entry name" value="ATPase_P-typ_cyto_dom_N"/>
</dbReference>
<name>A0ABY8ER50_MALFU</name>
<keyword evidence="6 13" id="KW-0067">ATP-binding</keyword>
<evidence type="ECO:0000313" key="17">
    <source>
        <dbReference type="EMBL" id="WFD47968.1"/>
    </source>
</evidence>
<evidence type="ECO:0000256" key="7">
    <source>
        <dbReference type="ARBA" id="ARBA00022842"/>
    </source>
</evidence>
<evidence type="ECO:0000256" key="5">
    <source>
        <dbReference type="ARBA" id="ARBA00022741"/>
    </source>
</evidence>
<evidence type="ECO:0000256" key="10">
    <source>
        <dbReference type="ARBA" id="ARBA00023136"/>
    </source>
</evidence>
<keyword evidence="4" id="KW-0479">Metal-binding</keyword>
<dbReference type="Pfam" id="PF16212">
    <property type="entry name" value="PhoLip_ATPase_C"/>
    <property type="match status" value="1"/>
</dbReference>
<feature type="transmembrane region" description="Helical" evidence="13">
    <location>
        <begin position="1118"/>
        <end position="1139"/>
    </location>
</feature>
<keyword evidence="5 13" id="KW-0547">Nucleotide-binding</keyword>
<dbReference type="SFLD" id="SFLDS00003">
    <property type="entry name" value="Haloacid_Dehalogenase"/>
    <property type="match status" value="1"/>
</dbReference>
<feature type="domain" description="P-type ATPase N-terminal" evidence="15">
    <location>
        <begin position="67"/>
        <end position="121"/>
    </location>
</feature>
<dbReference type="SUPFAM" id="SSF56784">
    <property type="entry name" value="HAD-like"/>
    <property type="match status" value="1"/>
</dbReference>
<evidence type="ECO:0000259" key="16">
    <source>
        <dbReference type="Pfam" id="PF16212"/>
    </source>
</evidence>
<feature type="region of interest" description="Disordered" evidence="14">
    <location>
        <begin position="203"/>
        <end position="283"/>
    </location>
</feature>
<comment type="subcellular location">
    <subcellularLocation>
        <location evidence="1 13">Membrane</location>
        <topology evidence="1 13">Multi-pass membrane protein</topology>
    </subcellularLocation>
</comment>
<dbReference type="EMBL" id="CP046235">
    <property type="protein sequence ID" value="WFD47968.1"/>
    <property type="molecule type" value="Genomic_DNA"/>
</dbReference>
<sequence length="1541" mass="173344">MDDAPAPTGVQRAKGMLSRAWGTVKKLELDPEKAFRAKRPPPASRTVTVNIPLPAEAYDAKGRVRKDWVYVSNQVTSSKYTLYNFVFKNLLEQFRRVANIFFLVLVILQFFPEFTTISPGVAMLPLLIVLAITMVKDGYEDIKRHQSDRAVNRQRTAVLSGGDFKNYNHTQPKSVGLSVLLSTFTNFFSLRRWGLLKKPEAVSAADDPHTPHHGAPDAPQMASPVAMSPTPMSPTPMSPVHDESHSVHFATPMPDVGEEADPHQVRPRPSLHHERPTSMDIPNRRNSVLSELSHHHGPVRWRTRHWEDLNVGDIVKLRNNDEVPADIVVCSTSEDDGGCYVETRNLDGEINLKSRYAVPELREMTTPDACATVPFEIEVEPQNTDMYRFNARVELHDELNDEGKYLECPVTLSQVLLRGCTVRNTDWVIGVVAMTGMDTKIVLNSGDTPSKRSKMEYIMNEMVYINLAIIAVIAIVCAIADSQLEKHYFNLGAYWEFGAVHGDDNPRINGLISFANSLITFQNFVPIALYISFEVVRTIQAIFIFEDHDMYYEKASRRTTVKSWNLSDELGQIQYILSDKTGTLTQNLMIFRECSIGGTIYQGDTPEKQVDPEDAAPTSGNRLRVRQTIADVPPFRSTALTQALRDTKSSAHAAADEFFHCLSLCHTVHIAKTDEKNVIIYKAESPDEQALVQTAADNGYVFCGRHINTVELQVPSKDTRERYEVLHTLEFSSARKRMSVILRRASDQQLIMYTKGADSMIYSRLAPGQDEMKKRVDADLEEFANKGLRTLCLGTRTIDLGYYRTWAQRYQEASVATQQREEHMEALASEIERDLYLMGATAIEDRLQDGVPETIADLKRAGINIWVATGDKLETAIAIGYSTKLLAQDMNLVIVRGGEYGSSNSAYSQLERAVERFFGGPEALADTKYKPPPRPDLHRSTSRTSHVSNVSQLSLVGEQNGERPGGYALVIDGHALGFVLDEPYSRELLLRVAVHCRAVVCCRVSPLQKALIVRLVRDGLKGITLAIGDGANDVSMIQAAHVGVGVAGEEGLQAVNSSDYAIGQFRFLKRLVLVHGHWSYYRNSKMINLFFYKQVIHVGTLFWFQIYCAWSTTQGMDYVYLLLYTAIWTVAPVVGIGLFDRNVSDRVLMEVPELYAPSREGKYFGLIRFLLYMLDGLYQSVILFFFFFYIYDTTSSRNDGLSIDLYEPSTGMVMATVLAANLYCGLDTLAWTWWIVFAVFIGPLLLFIFAPIYAAFTPNVFWTYSYGNNHLLYNSLQFWFAGILTVFLCLLPRLLYEYMRVMVAPTDIDLVRIIDSRDPNHDYVHDPRMPGLRAAQAYEPEVEMDADATMRSAQGDSYPLMPTQSRSSSRQYDMSTGEESLYRGYSYAASDTPSEKPRGTLRKIGRRLQPKHWRRKRRAPEGLDQPYTRARDTQVSPSLHRGASTSQSEPFHGKRGSLMDDTVMHDHSLAEEPVSIAPVPPPQFTHDEVPPSVSDTFFSVIEPDTSVTSRTAPDISATSRTAQDPFDTPGMPSVYETPRFM</sequence>
<dbReference type="PANTHER" id="PTHR24092:SF153">
    <property type="entry name" value="PHOSPHOLIPID-TRANSPORTING ATPASE"/>
    <property type="match status" value="1"/>
</dbReference>